<feature type="domain" description="MobA-like NTP transferase" evidence="10">
    <location>
        <begin position="15"/>
        <end position="174"/>
    </location>
</feature>
<dbReference type="PANTHER" id="PTHR19136">
    <property type="entry name" value="MOLYBDENUM COFACTOR GUANYLYLTRANSFERASE"/>
    <property type="match status" value="1"/>
</dbReference>
<dbReference type="EC" id="2.7.7.77" evidence="8"/>
<keyword evidence="12" id="KW-1185">Reference proteome</keyword>
<dbReference type="KEGG" id="halx:M0R89_04670"/>
<comment type="cofactor">
    <cofactor evidence="8">
        <name>Mg(2+)</name>
        <dbReference type="ChEBI" id="CHEBI:18420"/>
    </cofactor>
</comment>
<evidence type="ECO:0000256" key="6">
    <source>
        <dbReference type="ARBA" id="ARBA00023134"/>
    </source>
</evidence>
<keyword evidence="1 8" id="KW-0963">Cytoplasm</keyword>
<evidence type="ECO:0000256" key="3">
    <source>
        <dbReference type="ARBA" id="ARBA00022723"/>
    </source>
</evidence>
<dbReference type="PANTHER" id="PTHR19136:SF81">
    <property type="entry name" value="MOLYBDENUM COFACTOR GUANYLYLTRANSFERASE"/>
    <property type="match status" value="1"/>
</dbReference>
<dbReference type="InterPro" id="IPR013482">
    <property type="entry name" value="Molybde_CF_guanTrfase"/>
</dbReference>
<evidence type="ECO:0000313" key="12">
    <source>
        <dbReference type="Proteomes" id="UP000830729"/>
    </source>
</evidence>
<dbReference type="GO" id="GO:0061603">
    <property type="term" value="F:molybdenum cofactor guanylyltransferase activity"/>
    <property type="evidence" value="ECO:0007669"/>
    <property type="project" value="UniProtKB-EC"/>
</dbReference>
<keyword evidence="3 8" id="KW-0479">Metal-binding</keyword>
<dbReference type="HAMAP" id="MF_00316">
    <property type="entry name" value="MobA"/>
    <property type="match status" value="1"/>
</dbReference>
<feature type="region of interest" description="Disordered" evidence="9">
    <location>
        <begin position="134"/>
        <end position="153"/>
    </location>
</feature>
<evidence type="ECO:0000259" key="10">
    <source>
        <dbReference type="Pfam" id="PF12804"/>
    </source>
</evidence>
<dbReference type="Gene3D" id="3.90.550.10">
    <property type="entry name" value="Spore Coat Polysaccharide Biosynthesis Protein SpsA, Chain A"/>
    <property type="match status" value="1"/>
</dbReference>
<keyword evidence="4 8" id="KW-0547">Nucleotide-binding</keyword>
<dbReference type="GO" id="GO:0046872">
    <property type="term" value="F:metal ion binding"/>
    <property type="evidence" value="ECO:0007669"/>
    <property type="project" value="UniProtKB-KW"/>
</dbReference>
<evidence type="ECO:0000256" key="7">
    <source>
        <dbReference type="ARBA" id="ARBA00023150"/>
    </source>
</evidence>
<dbReference type="RefSeq" id="WP_248651404.1">
    <property type="nucleotide sequence ID" value="NZ_CP096659.1"/>
</dbReference>
<feature type="binding site" evidence="8">
    <location>
        <position position="59"/>
    </location>
    <ligand>
        <name>GTP</name>
        <dbReference type="ChEBI" id="CHEBI:37565"/>
    </ligand>
</feature>
<feature type="binding site" evidence="8">
    <location>
        <position position="31"/>
    </location>
    <ligand>
        <name>GTP</name>
        <dbReference type="ChEBI" id="CHEBI:37565"/>
    </ligand>
</feature>
<comment type="function">
    <text evidence="8">Transfers a GMP moiety from GTP to Mo-molybdopterin (Mo-MPT) cofactor (Moco or molybdenum cofactor) to form Mo-molybdopterin guanine dinucleotide (Mo-MGD) cofactor.</text>
</comment>
<dbReference type="Proteomes" id="UP000830729">
    <property type="component" value="Chromosome"/>
</dbReference>
<dbReference type="AlphaFoldDB" id="A0A8U0HW90"/>
<dbReference type="CDD" id="cd02503">
    <property type="entry name" value="MobA"/>
    <property type="match status" value="1"/>
</dbReference>
<evidence type="ECO:0000256" key="5">
    <source>
        <dbReference type="ARBA" id="ARBA00022842"/>
    </source>
</evidence>
<comment type="catalytic activity">
    <reaction evidence="8">
        <text>Mo-molybdopterin + GTP + H(+) = Mo-molybdopterin guanine dinucleotide + diphosphate</text>
        <dbReference type="Rhea" id="RHEA:34243"/>
        <dbReference type="ChEBI" id="CHEBI:15378"/>
        <dbReference type="ChEBI" id="CHEBI:33019"/>
        <dbReference type="ChEBI" id="CHEBI:37565"/>
        <dbReference type="ChEBI" id="CHEBI:71302"/>
        <dbReference type="ChEBI" id="CHEBI:71310"/>
        <dbReference type="EC" id="2.7.7.77"/>
    </reaction>
</comment>
<keyword evidence="6 8" id="KW-0342">GTP-binding</keyword>
<evidence type="ECO:0000256" key="2">
    <source>
        <dbReference type="ARBA" id="ARBA00022679"/>
    </source>
</evidence>
<proteinExistence type="inferred from homology"/>
<evidence type="ECO:0000256" key="4">
    <source>
        <dbReference type="ARBA" id="ARBA00022741"/>
    </source>
</evidence>
<dbReference type="GO" id="GO:0006777">
    <property type="term" value="P:Mo-molybdopterin cofactor biosynthetic process"/>
    <property type="evidence" value="ECO:0007669"/>
    <property type="project" value="UniProtKB-KW"/>
</dbReference>
<dbReference type="GeneID" id="72184467"/>
<dbReference type="GO" id="GO:0005525">
    <property type="term" value="F:GTP binding"/>
    <property type="evidence" value="ECO:0007669"/>
    <property type="project" value="UniProtKB-UniRule"/>
</dbReference>
<keyword evidence="2 8" id="KW-0808">Transferase</keyword>
<evidence type="ECO:0000256" key="1">
    <source>
        <dbReference type="ARBA" id="ARBA00022490"/>
    </source>
</evidence>
<dbReference type="InterPro" id="IPR025877">
    <property type="entry name" value="MobA-like_NTP_Trfase"/>
</dbReference>
<name>A0A8U0HW90_9EURY</name>
<feature type="binding site" evidence="8">
    <location>
        <position position="116"/>
    </location>
    <ligand>
        <name>GTP</name>
        <dbReference type="ChEBI" id="CHEBI:37565"/>
    </ligand>
</feature>
<sequence length="237" mass="24697">MSETSRASATDDLTGVVLAGGYSRRFGERDKALARLGGRPMLARVVGRLSEAADRVVVNCRTDQRAAFADALDARDPVGAPVEFVADSVPDGGPLVGFRTALSAVETPTCALAACDAPFLDPRVVADLAARLPPTDSGESADAAAVRSGGRRHPTQAVYRTAPTEAACEALLDADVTRLSALLDCLDARAVPAETVAGDAARSLFDVDTPADRAEAARMLRGRSDAGDPEEREVPPR</sequence>
<dbReference type="SUPFAM" id="SSF53448">
    <property type="entry name" value="Nucleotide-diphospho-sugar transferases"/>
    <property type="match status" value="1"/>
</dbReference>
<comment type="subcellular location">
    <subcellularLocation>
        <location evidence="8">Cytoplasm</location>
    </subcellularLocation>
</comment>
<keyword evidence="11" id="KW-0548">Nucleotidyltransferase</keyword>
<evidence type="ECO:0000313" key="11">
    <source>
        <dbReference type="EMBL" id="UPV75362.1"/>
    </source>
</evidence>
<gene>
    <name evidence="8" type="primary">mobA</name>
    <name evidence="11" type="ORF">M0R89_04670</name>
</gene>
<dbReference type="Pfam" id="PF12804">
    <property type="entry name" value="NTP_transf_3"/>
    <property type="match status" value="1"/>
</dbReference>
<protein>
    <recommendedName>
        <fullName evidence="8">Probable molybdenum cofactor guanylyltransferase</fullName>
        <shortName evidence="8">MoCo guanylyltransferase</shortName>
        <ecNumber evidence="8">2.7.7.77</ecNumber>
    </recommendedName>
    <alternativeName>
        <fullName evidence="8">GTP:molybdopterin guanylyltransferase</fullName>
    </alternativeName>
    <alternativeName>
        <fullName evidence="8">Mo-MPT guanylyltransferase</fullName>
    </alternativeName>
    <alternativeName>
        <fullName evidence="8">Molybdopterin guanylyltransferase</fullName>
    </alternativeName>
    <alternativeName>
        <fullName evidence="8">Molybdopterin-guanine dinucleotide synthase</fullName>
        <shortName evidence="8">MGD synthase</shortName>
    </alternativeName>
</protein>
<accession>A0A8U0HW90</accession>
<comment type="similarity">
    <text evidence="8">Belongs to the MobA family.</text>
</comment>
<evidence type="ECO:0000256" key="9">
    <source>
        <dbReference type="SAM" id="MobiDB-lite"/>
    </source>
</evidence>
<organism evidence="11 12">
    <name type="scientific">Halorussus limi</name>
    <dbReference type="NCBI Taxonomy" id="2938695"/>
    <lineage>
        <taxon>Archaea</taxon>
        <taxon>Methanobacteriati</taxon>
        <taxon>Methanobacteriota</taxon>
        <taxon>Stenosarchaea group</taxon>
        <taxon>Halobacteria</taxon>
        <taxon>Halobacteriales</taxon>
        <taxon>Haladaptataceae</taxon>
        <taxon>Halorussus</taxon>
    </lineage>
</organism>
<comment type="domain">
    <text evidence="8">The N-terminal domain determines nucleotide recognition and specific binding, while the C-terminal domain determines the specific binding to the target protein.</text>
</comment>
<feature type="binding site" evidence="8">
    <location>
        <position position="116"/>
    </location>
    <ligand>
        <name>Mg(2+)</name>
        <dbReference type="ChEBI" id="CHEBI:18420"/>
    </ligand>
</feature>
<feature type="binding site" evidence="8">
    <location>
        <begin position="18"/>
        <end position="20"/>
    </location>
    <ligand>
        <name>GTP</name>
        <dbReference type="ChEBI" id="CHEBI:37565"/>
    </ligand>
</feature>
<evidence type="ECO:0000256" key="8">
    <source>
        <dbReference type="HAMAP-Rule" id="MF_00316"/>
    </source>
</evidence>
<keyword evidence="7 8" id="KW-0501">Molybdenum cofactor biosynthesis</keyword>
<reference evidence="11 12" key="1">
    <citation type="submission" date="2022-04" db="EMBL/GenBank/DDBJ databases">
        <title>Diverse halophilic archaea isolated from saline environments.</title>
        <authorList>
            <person name="Cui H.-L."/>
        </authorList>
    </citation>
    <scope>NUCLEOTIDE SEQUENCE [LARGE SCALE GENOMIC DNA]</scope>
    <source>
        <strain evidence="11 12">XZYJT49</strain>
    </source>
</reference>
<dbReference type="GO" id="GO:0005737">
    <property type="term" value="C:cytoplasm"/>
    <property type="evidence" value="ECO:0007669"/>
    <property type="project" value="UniProtKB-SubCell"/>
</dbReference>
<keyword evidence="5 8" id="KW-0460">Magnesium</keyword>
<dbReference type="InterPro" id="IPR029044">
    <property type="entry name" value="Nucleotide-diphossugar_trans"/>
</dbReference>
<feature type="binding site" evidence="8">
    <location>
        <position position="87"/>
    </location>
    <ligand>
        <name>GTP</name>
        <dbReference type="ChEBI" id="CHEBI:37565"/>
    </ligand>
</feature>
<dbReference type="EMBL" id="CP096659">
    <property type="protein sequence ID" value="UPV75362.1"/>
    <property type="molecule type" value="Genomic_DNA"/>
</dbReference>